<evidence type="ECO:0000313" key="2">
    <source>
        <dbReference type="EMBL" id="MDO1450879.1"/>
    </source>
</evidence>
<keyword evidence="1" id="KW-0472">Membrane</keyword>
<feature type="transmembrane region" description="Helical" evidence="1">
    <location>
        <begin position="53"/>
        <end position="75"/>
    </location>
</feature>
<dbReference type="RefSeq" id="WP_302041679.1">
    <property type="nucleotide sequence ID" value="NZ_JAUKPO010000038.1"/>
</dbReference>
<reference evidence="2" key="1">
    <citation type="submission" date="2023-07" db="EMBL/GenBank/DDBJ databases">
        <title>The genome sequence of Rhodocytophaga aerolata KACC 12507.</title>
        <authorList>
            <person name="Zhang X."/>
        </authorList>
    </citation>
    <scope>NUCLEOTIDE SEQUENCE</scope>
    <source>
        <strain evidence="2">KACC 12507</strain>
    </source>
</reference>
<comment type="caution">
    <text evidence="2">The sequence shown here is derived from an EMBL/GenBank/DDBJ whole genome shotgun (WGS) entry which is preliminary data.</text>
</comment>
<keyword evidence="1" id="KW-1133">Transmembrane helix</keyword>
<accession>A0ABT8RHM1</accession>
<feature type="transmembrane region" description="Helical" evidence="1">
    <location>
        <begin position="21"/>
        <end position="41"/>
    </location>
</feature>
<evidence type="ECO:0000256" key="1">
    <source>
        <dbReference type="SAM" id="Phobius"/>
    </source>
</evidence>
<evidence type="ECO:0000313" key="3">
    <source>
        <dbReference type="Proteomes" id="UP001168528"/>
    </source>
</evidence>
<keyword evidence="3" id="KW-1185">Reference proteome</keyword>
<keyword evidence="1" id="KW-0812">Transmembrane</keyword>
<dbReference type="EMBL" id="JAUKPO010000038">
    <property type="protein sequence ID" value="MDO1450879.1"/>
    <property type="molecule type" value="Genomic_DNA"/>
</dbReference>
<gene>
    <name evidence="2" type="ORF">Q0590_31685</name>
</gene>
<proteinExistence type="predicted"/>
<sequence length="122" mass="14684">MPRIKLNKPTFVRWKIYIDRARMYIGYIQFFMIGIVFFESFKDKAIGQLVYEYIYISIPILFILFILFSLVLGYLDSRLGFKEEEQRNISKSNPILMEILKSVKTLEKEVKELKEKKEEKIE</sequence>
<organism evidence="2 3">
    <name type="scientific">Rhodocytophaga aerolata</name>
    <dbReference type="NCBI Taxonomy" id="455078"/>
    <lineage>
        <taxon>Bacteria</taxon>
        <taxon>Pseudomonadati</taxon>
        <taxon>Bacteroidota</taxon>
        <taxon>Cytophagia</taxon>
        <taxon>Cytophagales</taxon>
        <taxon>Rhodocytophagaceae</taxon>
        <taxon>Rhodocytophaga</taxon>
    </lineage>
</organism>
<protein>
    <submittedName>
        <fullName evidence="2">Uncharacterized protein</fullName>
    </submittedName>
</protein>
<name>A0ABT8RHM1_9BACT</name>
<dbReference type="Proteomes" id="UP001168528">
    <property type="component" value="Unassembled WGS sequence"/>
</dbReference>